<dbReference type="Gene3D" id="3.20.20.80">
    <property type="entry name" value="Glycosidases"/>
    <property type="match status" value="1"/>
</dbReference>
<dbReference type="Proteomes" id="UP000824082">
    <property type="component" value="Unassembled WGS sequence"/>
</dbReference>
<dbReference type="Pfam" id="PF13200">
    <property type="entry name" value="DUF4015"/>
    <property type="match status" value="1"/>
</dbReference>
<evidence type="ECO:0000256" key="1">
    <source>
        <dbReference type="SAM" id="MobiDB-lite"/>
    </source>
</evidence>
<reference evidence="4" key="1">
    <citation type="submission" date="2020-10" db="EMBL/GenBank/DDBJ databases">
        <authorList>
            <person name="Gilroy R."/>
        </authorList>
    </citation>
    <scope>NUCLEOTIDE SEQUENCE</scope>
    <source>
        <strain evidence="4">4509</strain>
    </source>
</reference>
<proteinExistence type="predicted"/>
<keyword evidence="2" id="KW-0472">Membrane</keyword>
<gene>
    <name evidence="4" type="ORF">IAD19_05055</name>
</gene>
<name>A0A9D1LJI0_9FIRM</name>
<reference evidence="4" key="2">
    <citation type="journal article" date="2021" name="PeerJ">
        <title>Extensive microbial diversity within the chicken gut microbiome revealed by metagenomics and culture.</title>
        <authorList>
            <person name="Gilroy R."/>
            <person name="Ravi A."/>
            <person name="Getino M."/>
            <person name="Pursley I."/>
            <person name="Horton D.L."/>
            <person name="Alikhan N.F."/>
            <person name="Baker D."/>
            <person name="Gharbi K."/>
            <person name="Hall N."/>
            <person name="Watson M."/>
            <person name="Adriaenssens E.M."/>
            <person name="Foster-Nyarko E."/>
            <person name="Jarju S."/>
            <person name="Secka A."/>
            <person name="Antonio M."/>
            <person name="Oren A."/>
            <person name="Chaudhuri R.R."/>
            <person name="La Ragione R."/>
            <person name="Hildebrand F."/>
            <person name="Pallen M.J."/>
        </authorList>
    </citation>
    <scope>NUCLEOTIDE SEQUENCE</scope>
    <source>
        <strain evidence="4">4509</strain>
    </source>
</reference>
<dbReference type="AlphaFoldDB" id="A0A9D1LJI0"/>
<organism evidence="4 5">
    <name type="scientific">Candidatus Egerieicola faecale</name>
    <dbReference type="NCBI Taxonomy" id="2840774"/>
    <lineage>
        <taxon>Bacteria</taxon>
        <taxon>Bacillati</taxon>
        <taxon>Bacillota</taxon>
        <taxon>Clostridia</taxon>
        <taxon>Eubacteriales</taxon>
        <taxon>Oscillospiraceae</taxon>
        <taxon>Oscillospiraceae incertae sedis</taxon>
        <taxon>Candidatus Egerieicola</taxon>
    </lineage>
</organism>
<feature type="region of interest" description="Disordered" evidence="1">
    <location>
        <begin position="54"/>
        <end position="80"/>
    </location>
</feature>
<accession>A0A9D1LJI0</accession>
<evidence type="ECO:0000313" key="4">
    <source>
        <dbReference type="EMBL" id="HIU41905.1"/>
    </source>
</evidence>
<protein>
    <recommendedName>
        <fullName evidence="3">DUF4015 domain-containing protein</fullName>
    </recommendedName>
</protein>
<keyword evidence="2" id="KW-0812">Transmembrane</keyword>
<feature type="domain" description="DUF4015" evidence="3">
    <location>
        <begin position="96"/>
        <end position="281"/>
    </location>
</feature>
<keyword evidence="2" id="KW-1133">Transmembrane helix</keyword>
<evidence type="ECO:0000256" key="2">
    <source>
        <dbReference type="SAM" id="Phobius"/>
    </source>
</evidence>
<sequence length="379" mass="38724">MAQKGRKVYRSKSRRRSSGGAGKKIIFVLFILCIIAVAYVATGWIFSIINSSSPGDTASSQTSSALEDGTVSGGEEEGGVTPVVQPGYTALTMPQTVLMDSTQWQTFLDSAKAQGYTAVAVTLKDGQGALYYNSAVPRAVSNGAVVSGAVDAAQLCQAIEAAGLTPVARMGCFVDRYGSIGSDATFTSGGSRLWQGTPNAENAYAYLDPYTDVARTYLVQIAQEIAAAGFDTILLDDVVFPTGNVYTSAILNQHNTTGATQSAILTQFVQEVQAGITAQGASAIPAVDGLSYLGVDAAAYGGTSAGLSANLALTVDFASLTGANAVAGYETLDSAGVLTQLVSQVQAAGGNVTLVVSAADYAAQQALLSGMNLAGIVVL</sequence>
<feature type="compositionally biased region" description="Polar residues" evidence="1">
    <location>
        <begin position="54"/>
        <end position="65"/>
    </location>
</feature>
<dbReference type="EMBL" id="DVMX01000100">
    <property type="protein sequence ID" value="HIU41905.1"/>
    <property type="molecule type" value="Genomic_DNA"/>
</dbReference>
<evidence type="ECO:0000313" key="5">
    <source>
        <dbReference type="Proteomes" id="UP000824082"/>
    </source>
</evidence>
<dbReference type="InterPro" id="IPR025275">
    <property type="entry name" value="DUF4015"/>
</dbReference>
<evidence type="ECO:0000259" key="3">
    <source>
        <dbReference type="Pfam" id="PF13200"/>
    </source>
</evidence>
<comment type="caution">
    <text evidence="4">The sequence shown here is derived from an EMBL/GenBank/DDBJ whole genome shotgun (WGS) entry which is preliminary data.</text>
</comment>
<feature type="transmembrane region" description="Helical" evidence="2">
    <location>
        <begin position="21"/>
        <end position="46"/>
    </location>
</feature>